<evidence type="ECO:0000256" key="3">
    <source>
        <dbReference type="ARBA" id="ARBA00013093"/>
    </source>
</evidence>
<dbReference type="EMBL" id="QEWQ01000002">
    <property type="protein sequence ID" value="PWD81561.1"/>
    <property type="molecule type" value="Genomic_DNA"/>
</dbReference>
<feature type="binding site" evidence="12">
    <location>
        <position position="280"/>
    </location>
    <ligand>
        <name>Mg(2+)</name>
        <dbReference type="ChEBI" id="CHEBI:18420"/>
        <label>2</label>
    </ligand>
</feature>
<dbReference type="GO" id="GO:0005986">
    <property type="term" value="P:sucrose biosynthetic process"/>
    <property type="evidence" value="ECO:0007669"/>
    <property type="project" value="TreeGrafter"/>
</dbReference>
<dbReference type="NCBIfam" id="NF006779">
    <property type="entry name" value="PRK09293.1-3"/>
    <property type="match status" value="1"/>
</dbReference>
<proteinExistence type="inferred from homology"/>
<comment type="caution">
    <text evidence="12">Lacks conserved residue(s) required for the propagation of feature annotation.</text>
</comment>
<protein>
    <recommendedName>
        <fullName evidence="10 12">Fructose-1,6-bisphosphatase class 1</fullName>
        <shortName evidence="12">FBPase class 1</shortName>
        <ecNumber evidence="3 12">3.1.3.11</ecNumber>
    </recommendedName>
    <alternativeName>
        <fullName evidence="11 12">D-fructose-1,6-bisphosphate 1-phosphohydrolase class 1</fullName>
    </alternativeName>
</protein>
<dbReference type="AlphaFoldDB" id="A0A2U2AFX5"/>
<keyword evidence="4 12" id="KW-0963">Cytoplasm</keyword>
<dbReference type="Gene3D" id="3.30.540.10">
    <property type="entry name" value="Fructose-1,6-Bisphosphatase, subunit A, domain 1"/>
    <property type="match status" value="1"/>
</dbReference>
<comment type="similarity">
    <text evidence="2 12 13">Belongs to the FBPase class 1 family.</text>
</comment>
<dbReference type="FunFam" id="3.40.190.80:FF:000011">
    <property type="entry name" value="Fructose-1,6-bisphosphatase class 1"/>
    <property type="match status" value="1"/>
</dbReference>
<feature type="binding site" evidence="12">
    <location>
        <position position="117"/>
    </location>
    <ligand>
        <name>Mg(2+)</name>
        <dbReference type="ChEBI" id="CHEBI:18420"/>
        <label>1</label>
    </ligand>
</feature>
<dbReference type="PIRSF" id="PIRSF000904">
    <property type="entry name" value="FBPtase_SBPase"/>
    <property type="match status" value="1"/>
</dbReference>
<evidence type="ECO:0000259" key="15">
    <source>
        <dbReference type="Pfam" id="PF18913"/>
    </source>
</evidence>
<feature type="binding site" evidence="12">
    <location>
        <position position="118"/>
    </location>
    <ligand>
        <name>Mg(2+)</name>
        <dbReference type="ChEBI" id="CHEBI:18420"/>
        <label>2</label>
    </ligand>
</feature>
<dbReference type="InterPro" id="IPR044015">
    <property type="entry name" value="FBPase_C_dom"/>
</dbReference>
<dbReference type="FunFam" id="3.30.540.10:FF:000002">
    <property type="entry name" value="Fructose-1,6-bisphosphatase class 1"/>
    <property type="match status" value="1"/>
</dbReference>
<organism evidence="16 17">
    <name type="scientific">Ignatzschineria ureiclastica</name>
    <dbReference type="NCBI Taxonomy" id="472582"/>
    <lineage>
        <taxon>Bacteria</taxon>
        <taxon>Pseudomonadati</taxon>
        <taxon>Pseudomonadota</taxon>
        <taxon>Gammaproteobacteria</taxon>
        <taxon>Cardiobacteriales</taxon>
        <taxon>Ignatzschineriaceae</taxon>
        <taxon>Ignatzschineria</taxon>
    </lineage>
</organism>
<evidence type="ECO:0000313" key="17">
    <source>
        <dbReference type="Proteomes" id="UP000245020"/>
    </source>
</evidence>
<comment type="cofactor">
    <cofactor evidence="12">
        <name>Mg(2+)</name>
        <dbReference type="ChEBI" id="CHEBI:18420"/>
    </cofactor>
    <text evidence="12">Binds 2 magnesium ions per subunit.</text>
</comment>
<dbReference type="GO" id="GO:0006002">
    <property type="term" value="P:fructose 6-phosphate metabolic process"/>
    <property type="evidence" value="ECO:0007669"/>
    <property type="project" value="TreeGrafter"/>
</dbReference>
<keyword evidence="17" id="KW-1185">Reference proteome</keyword>
<evidence type="ECO:0000313" key="16">
    <source>
        <dbReference type="EMBL" id="PWD81561.1"/>
    </source>
</evidence>
<dbReference type="InterPro" id="IPR000146">
    <property type="entry name" value="FBPase_class-1"/>
</dbReference>
<evidence type="ECO:0000256" key="9">
    <source>
        <dbReference type="ARBA" id="ARBA00024331"/>
    </source>
</evidence>
<reference evidence="17" key="1">
    <citation type="submission" date="2018-05" db="EMBL/GenBank/DDBJ databases">
        <title>Ignatzschineria dubaiensis sp. nov., isolated from necrotic foot tissues of dromedaries (Camelus dromedarius) and associated maggots in Dubai, United Arab Emirates.</title>
        <authorList>
            <person name="Tsang C.C."/>
            <person name="Tang J.Y.M."/>
            <person name="Fong J.Y.H."/>
            <person name="Kinne J."/>
            <person name="Lee H.H."/>
            <person name="Joseph M."/>
            <person name="Jose S."/>
            <person name="Schuster R.K."/>
            <person name="Tang Y."/>
            <person name="Sivakumar S."/>
            <person name="Chen J.H.K."/>
            <person name="Teng J.L.L."/>
            <person name="Lau S.K.P."/>
            <person name="Wernery U."/>
            <person name="Woo P.C.Y."/>
        </authorList>
    </citation>
    <scope>NUCLEOTIDE SEQUENCE [LARGE SCALE GENOMIC DNA]</scope>
    <source>
        <strain evidence="17">KCTC 22644</strain>
    </source>
</reference>
<name>A0A2U2AFX5_9GAMM</name>
<evidence type="ECO:0000256" key="11">
    <source>
        <dbReference type="ARBA" id="ARBA00081210"/>
    </source>
</evidence>
<evidence type="ECO:0000256" key="5">
    <source>
        <dbReference type="ARBA" id="ARBA00022723"/>
    </source>
</evidence>
<evidence type="ECO:0000256" key="7">
    <source>
        <dbReference type="ARBA" id="ARBA00022842"/>
    </source>
</evidence>
<feature type="binding site" evidence="12">
    <location>
        <position position="115"/>
    </location>
    <ligand>
        <name>Mg(2+)</name>
        <dbReference type="ChEBI" id="CHEBI:18420"/>
        <label>1</label>
    </ligand>
</feature>
<evidence type="ECO:0000259" key="14">
    <source>
        <dbReference type="Pfam" id="PF00316"/>
    </source>
</evidence>
<dbReference type="GO" id="GO:0030388">
    <property type="term" value="P:fructose 1,6-bisphosphate metabolic process"/>
    <property type="evidence" value="ECO:0007669"/>
    <property type="project" value="TreeGrafter"/>
</dbReference>
<dbReference type="GO" id="GO:0000287">
    <property type="term" value="F:magnesium ion binding"/>
    <property type="evidence" value="ECO:0007669"/>
    <property type="project" value="UniProtKB-UniRule"/>
</dbReference>
<gene>
    <name evidence="12" type="primary">fbp</name>
    <name evidence="16" type="ORF">DC083_03730</name>
</gene>
<dbReference type="PANTHER" id="PTHR11556">
    <property type="entry name" value="FRUCTOSE-1,6-BISPHOSPHATASE-RELATED"/>
    <property type="match status" value="1"/>
</dbReference>
<keyword evidence="5 12" id="KW-0479">Metal-binding</keyword>
<keyword evidence="7 12" id="KW-0460">Magnesium</keyword>
<dbReference type="HAMAP" id="MF_01855">
    <property type="entry name" value="FBPase_class1"/>
    <property type="match status" value="1"/>
</dbReference>
<dbReference type="GO" id="GO:0006000">
    <property type="term" value="P:fructose metabolic process"/>
    <property type="evidence" value="ECO:0007669"/>
    <property type="project" value="TreeGrafter"/>
</dbReference>
<dbReference type="EC" id="3.1.3.11" evidence="3 12"/>
<feature type="binding site" evidence="12">
    <location>
        <position position="115"/>
    </location>
    <ligand>
        <name>Mg(2+)</name>
        <dbReference type="ChEBI" id="CHEBI:18420"/>
        <label>2</label>
    </ligand>
</feature>
<evidence type="ECO:0000256" key="8">
    <source>
        <dbReference type="ARBA" id="ARBA00023277"/>
    </source>
</evidence>
<dbReference type="PRINTS" id="PR00115">
    <property type="entry name" value="F16BPHPHTASE"/>
</dbReference>
<feature type="domain" description="Fructose-1-6-bisphosphatase class 1 C-terminal" evidence="15">
    <location>
        <begin position="198"/>
        <end position="327"/>
    </location>
</feature>
<dbReference type="GO" id="GO:0006094">
    <property type="term" value="P:gluconeogenesis"/>
    <property type="evidence" value="ECO:0007669"/>
    <property type="project" value="UniProtKB-UniRule"/>
</dbReference>
<keyword evidence="8 12" id="KW-0119">Carbohydrate metabolism</keyword>
<dbReference type="InterPro" id="IPR033391">
    <property type="entry name" value="FBPase_N"/>
</dbReference>
<feature type="domain" description="Fructose-1-6-bisphosphatase class I N-terminal" evidence="14">
    <location>
        <begin position="7"/>
        <end position="194"/>
    </location>
</feature>
<dbReference type="NCBIfam" id="NF006778">
    <property type="entry name" value="PRK09293.1-1"/>
    <property type="match status" value="1"/>
</dbReference>
<dbReference type="CDD" id="cd00354">
    <property type="entry name" value="FBPase"/>
    <property type="match status" value="1"/>
</dbReference>
<evidence type="ECO:0000256" key="1">
    <source>
        <dbReference type="ARBA" id="ARBA00001273"/>
    </source>
</evidence>
<dbReference type="GO" id="GO:0042132">
    <property type="term" value="F:fructose 1,6-bisphosphate 1-phosphatase activity"/>
    <property type="evidence" value="ECO:0007669"/>
    <property type="project" value="UniProtKB-UniRule"/>
</dbReference>
<comment type="catalytic activity">
    <reaction evidence="1 12">
        <text>beta-D-fructose 1,6-bisphosphate + H2O = beta-D-fructose 6-phosphate + phosphate</text>
        <dbReference type="Rhea" id="RHEA:11064"/>
        <dbReference type="ChEBI" id="CHEBI:15377"/>
        <dbReference type="ChEBI" id="CHEBI:32966"/>
        <dbReference type="ChEBI" id="CHEBI:43474"/>
        <dbReference type="ChEBI" id="CHEBI:57634"/>
        <dbReference type="EC" id="3.1.3.11"/>
    </reaction>
</comment>
<dbReference type="Pfam" id="PF18913">
    <property type="entry name" value="FBPase_C"/>
    <property type="match status" value="1"/>
</dbReference>
<dbReference type="InterPro" id="IPR028343">
    <property type="entry name" value="FBPtase"/>
</dbReference>
<feature type="binding site" evidence="12">
    <location>
        <begin position="118"/>
        <end position="121"/>
    </location>
    <ligand>
        <name>substrate</name>
    </ligand>
</feature>
<accession>A0A2U2AFX5</accession>
<dbReference type="RefSeq" id="WP_109188915.1">
    <property type="nucleotide sequence ID" value="NZ_BMYA01000005.1"/>
</dbReference>
<dbReference type="Gene3D" id="3.40.190.80">
    <property type="match status" value="1"/>
</dbReference>
<dbReference type="GO" id="GO:0005829">
    <property type="term" value="C:cytosol"/>
    <property type="evidence" value="ECO:0007669"/>
    <property type="project" value="TreeGrafter"/>
</dbReference>
<evidence type="ECO:0000256" key="4">
    <source>
        <dbReference type="ARBA" id="ARBA00022490"/>
    </source>
</evidence>
<keyword evidence="6 12" id="KW-0378">Hydrolase</keyword>
<dbReference type="Proteomes" id="UP000245020">
    <property type="component" value="Unassembled WGS sequence"/>
</dbReference>
<comment type="subunit">
    <text evidence="12">Homotetramer.</text>
</comment>
<evidence type="ECO:0000256" key="2">
    <source>
        <dbReference type="ARBA" id="ARBA00010941"/>
    </source>
</evidence>
<feature type="binding site" evidence="12">
    <location>
        <position position="93"/>
    </location>
    <ligand>
        <name>Mg(2+)</name>
        <dbReference type="ChEBI" id="CHEBI:18420"/>
        <label>1</label>
    </ligand>
</feature>
<evidence type="ECO:0000256" key="6">
    <source>
        <dbReference type="ARBA" id="ARBA00022801"/>
    </source>
</evidence>
<evidence type="ECO:0000256" key="10">
    <source>
        <dbReference type="ARBA" id="ARBA00072069"/>
    </source>
</evidence>
<dbReference type="PANTHER" id="PTHR11556:SF35">
    <property type="entry name" value="SEDOHEPTULOSE-1,7-BISPHOSPHATASE, CHLOROPLASTIC"/>
    <property type="match status" value="1"/>
</dbReference>
<comment type="caution">
    <text evidence="16">The sequence shown here is derived from an EMBL/GenBank/DDBJ whole genome shotgun (WGS) entry which is preliminary data.</text>
</comment>
<feature type="binding site" evidence="12">
    <location>
        <position position="208"/>
    </location>
    <ligand>
        <name>substrate</name>
    </ligand>
</feature>
<dbReference type="PIRSF" id="PIRSF500210">
    <property type="entry name" value="FBPtase"/>
    <property type="match status" value="1"/>
</dbReference>
<dbReference type="Pfam" id="PF00316">
    <property type="entry name" value="FBPase"/>
    <property type="match status" value="1"/>
</dbReference>
<evidence type="ECO:0000256" key="13">
    <source>
        <dbReference type="RuleBase" id="RU000508"/>
    </source>
</evidence>
<comment type="subcellular location">
    <subcellularLocation>
        <location evidence="12">Cytoplasm</location>
    </subcellularLocation>
</comment>
<comment type="pathway">
    <text evidence="9">Carbohydrate biosynthesis.</text>
</comment>
<dbReference type="OrthoDB" id="9806756at2"/>
<sequence length="350" mass="38938">MTHFGVTLSQYIMEEQRRYPDATGNFTLLLNDIAVSCKMIAAAVQKGQLANVLGATENENCQGETQQILDVIANDLFIKNNAKRGHVAAMASEEMDDVYPIPDGQPRGNYLLIFDPLDGSSNIEINGPIGTIFSILKTDKKHPTEADFLQEGVKQVCAGYCLYGSATMMVLTIGHGTHGFTLDPSIGEFILTHPDMKIPETTAEYAINQANRNLWEPPVRQYVDDCDLGVGGPRKKKYTMRWVGAMVMDIHRLIQRGGVFAYPMDSSLTQKGGRLRLMYEANPMAFLVEQAGGIATTGYERILNLTPQKLHQRVPVIMGSKEDMTILLDNHKAYASETDKEFKHQCPQYQ</sequence>
<evidence type="ECO:0000256" key="12">
    <source>
        <dbReference type="HAMAP-Rule" id="MF_01855"/>
    </source>
</evidence>
<dbReference type="SUPFAM" id="SSF56655">
    <property type="entry name" value="Carbohydrate phosphatase"/>
    <property type="match status" value="1"/>
</dbReference>